<comment type="caution">
    <text evidence="2">The sequence shown here is derived from an EMBL/GenBank/DDBJ whole genome shotgun (WGS) entry which is preliminary data.</text>
</comment>
<evidence type="ECO:0000313" key="3">
    <source>
        <dbReference type="Proteomes" id="UP001195941"/>
    </source>
</evidence>
<protein>
    <submittedName>
        <fullName evidence="2">Uncharacterized protein</fullName>
    </submittedName>
</protein>
<reference evidence="2 3" key="1">
    <citation type="journal article" date="2021" name="Arch. Microbiol.">
        <title>Thalassobius aquimarinus sp. nov., isolated from the Sea of Japan seashore.</title>
        <authorList>
            <person name="Kurilenko V.V."/>
            <person name="Romanenko L.A."/>
            <person name="Chernysheva N.Y."/>
            <person name="Velansky P.V."/>
            <person name="Tekutyeva L.A."/>
            <person name="Isaeva M.P."/>
            <person name="Mikhailov V.V."/>
        </authorList>
    </citation>
    <scope>NUCLEOTIDE SEQUENCE [LARGE SCALE GENOMIC DNA]</scope>
    <source>
        <strain evidence="2 3">KMM 8518</strain>
    </source>
</reference>
<evidence type="ECO:0000313" key="2">
    <source>
        <dbReference type="EMBL" id="MBR9651910.1"/>
    </source>
</evidence>
<proteinExistence type="predicted"/>
<dbReference type="Proteomes" id="UP001195941">
    <property type="component" value="Unassembled WGS sequence"/>
</dbReference>
<feature type="region of interest" description="Disordered" evidence="1">
    <location>
        <begin position="54"/>
        <end position="74"/>
    </location>
</feature>
<dbReference type="RefSeq" id="WP_212701425.1">
    <property type="nucleotide sequence ID" value="NZ_JADMKU010000010.1"/>
</dbReference>
<accession>A0ABS5HSG4</accession>
<gene>
    <name evidence="2" type="ORF">IT775_12340</name>
</gene>
<dbReference type="EMBL" id="JADMKU010000010">
    <property type="protein sequence ID" value="MBR9651910.1"/>
    <property type="molecule type" value="Genomic_DNA"/>
</dbReference>
<keyword evidence="3" id="KW-1185">Reference proteome</keyword>
<sequence>MAQPKKKWVAFRTNATIPAEVVGEKEDKKVNAGEPVYLPAAYADHVVHDRFADPCEAPKKKAATKQPGGGQSDAEKVAAEAAAKLKAAQERVEQANVLLAGAAGTDGEEDARAQLADAEAELAALQPAT</sequence>
<evidence type="ECO:0000256" key="1">
    <source>
        <dbReference type="SAM" id="MobiDB-lite"/>
    </source>
</evidence>
<organism evidence="2 3">
    <name type="scientific">Thalassovita aquimarina</name>
    <dbReference type="NCBI Taxonomy" id="2785917"/>
    <lineage>
        <taxon>Bacteria</taxon>
        <taxon>Pseudomonadati</taxon>
        <taxon>Pseudomonadota</taxon>
        <taxon>Alphaproteobacteria</taxon>
        <taxon>Rhodobacterales</taxon>
        <taxon>Roseobacteraceae</taxon>
        <taxon>Thalassovita</taxon>
    </lineage>
</organism>
<name>A0ABS5HSG4_9RHOB</name>